<dbReference type="InterPro" id="IPR035952">
    <property type="entry name" value="Rhomboid-like_sf"/>
</dbReference>
<feature type="region of interest" description="Disordered" evidence="8">
    <location>
        <begin position="219"/>
        <end position="261"/>
    </location>
</feature>
<evidence type="ECO:0000313" key="10">
    <source>
        <dbReference type="Proteomes" id="UP000037460"/>
    </source>
</evidence>
<dbReference type="Proteomes" id="UP000037460">
    <property type="component" value="Unassembled WGS sequence"/>
</dbReference>
<dbReference type="PANTHER" id="PTHR11009">
    <property type="entry name" value="DER1-LIKE PROTEIN, DERLIN"/>
    <property type="match status" value="1"/>
</dbReference>
<evidence type="ECO:0000313" key="9">
    <source>
        <dbReference type="EMBL" id="KOO22273.1"/>
    </source>
</evidence>
<evidence type="ECO:0000256" key="8">
    <source>
        <dbReference type="SAM" id="MobiDB-lite"/>
    </source>
</evidence>
<feature type="compositionally biased region" description="Low complexity" evidence="8">
    <location>
        <begin position="250"/>
        <end position="261"/>
    </location>
</feature>
<dbReference type="InterPro" id="IPR007599">
    <property type="entry name" value="DER1"/>
</dbReference>
<proteinExistence type="inferred from homology"/>
<protein>
    <recommendedName>
        <fullName evidence="7">Derlin</fullName>
    </recommendedName>
</protein>
<name>A0A0M0J7R7_9EUKA</name>
<comment type="similarity">
    <text evidence="2 7">Belongs to the derlin family.</text>
</comment>
<evidence type="ECO:0000256" key="5">
    <source>
        <dbReference type="ARBA" id="ARBA00022989"/>
    </source>
</evidence>
<evidence type="ECO:0000256" key="3">
    <source>
        <dbReference type="ARBA" id="ARBA00022692"/>
    </source>
</evidence>
<evidence type="ECO:0000256" key="4">
    <source>
        <dbReference type="ARBA" id="ARBA00022824"/>
    </source>
</evidence>
<keyword evidence="4 7" id="KW-0256">Endoplasmic reticulum</keyword>
<dbReference type="SUPFAM" id="SSF144091">
    <property type="entry name" value="Rhomboid-like"/>
    <property type="match status" value="1"/>
</dbReference>
<keyword evidence="6 7" id="KW-0472">Membrane</keyword>
<evidence type="ECO:0000256" key="6">
    <source>
        <dbReference type="ARBA" id="ARBA00023136"/>
    </source>
</evidence>
<gene>
    <name evidence="9" type="ORF">Ctob_003987</name>
</gene>
<keyword evidence="5 7" id="KW-1133">Transmembrane helix</keyword>
<accession>A0A0M0J7R7</accession>
<reference evidence="10" key="1">
    <citation type="journal article" date="2015" name="PLoS Genet.">
        <title>Genome Sequence and Transcriptome Analyses of Chrysochromulina tobin: Metabolic Tools for Enhanced Algal Fitness in the Prominent Order Prymnesiales (Haptophyceae).</title>
        <authorList>
            <person name="Hovde B.T."/>
            <person name="Deodato C.R."/>
            <person name="Hunsperger H.M."/>
            <person name="Ryken S.A."/>
            <person name="Yost W."/>
            <person name="Jha R.K."/>
            <person name="Patterson J."/>
            <person name="Monnat R.J. Jr."/>
            <person name="Barlow S.B."/>
            <person name="Starkenburg S.R."/>
            <person name="Cattolico R.A."/>
        </authorList>
    </citation>
    <scope>NUCLEOTIDE SEQUENCE</scope>
    <source>
        <strain evidence="10">CCMP291</strain>
    </source>
</reference>
<organism evidence="9 10">
    <name type="scientific">Chrysochromulina tobinii</name>
    <dbReference type="NCBI Taxonomy" id="1460289"/>
    <lineage>
        <taxon>Eukaryota</taxon>
        <taxon>Haptista</taxon>
        <taxon>Haptophyta</taxon>
        <taxon>Prymnesiophyceae</taxon>
        <taxon>Prymnesiales</taxon>
        <taxon>Chrysochromulinaceae</taxon>
        <taxon>Chrysochromulina</taxon>
    </lineage>
</organism>
<dbReference type="Pfam" id="PF04511">
    <property type="entry name" value="DER1"/>
    <property type="match status" value="1"/>
</dbReference>
<comment type="caution">
    <text evidence="9">The sequence shown here is derived from an EMBL/GenBank/DDBJ whole genome shotgun (WGS) entry which is preliminary data.</text>
</comment>
<dbReference type="OrthoDB" id="1716531at2759"/>
<dbReference type="GO" id="GO:0006950">
    <property type="term" value="P:response to stress"/>
    <property type="evidence" value="ECO:0007669"/>
    <property type="project" value="UniProtKB-ARBA"/>
</dbReference>
<comment type="function">
    <text evidence="7">May be involved in the degradation of misfolded endoplasmic reticulum (ER) luminal proteins.</text>
</comment>
<evidence type="ECO:0000256" key="2">
    <source>
        <dbReference type="ARBA" id="ARBA00008917"/>
    </source>
</evidence>
<sequence length="261" mass="29512">MPPLKLFSEAPPITRSWVSLSVLMAVLSSSKVLDLRSVCFSERAVMQHGEWWRLLVNFFYMGDAVKSVFFWFQLHHFWECLKVLELVKYRWEPGDFIKMIVCNACFLLLLKQFFPAMIFLGSPMVMAFVYMYSREYEVQVMNLLGFFQIRCGWLPFAQMLQDLLQAGDIGPNLLGLVSGHTYFYLMEVRSRLLLPERVTLDDVLNLVLRGKHLGAADEALETPAAKKDEAVVEDGSSAAEPADDGEAPEAAEAGQAASPDK</sequence>
<dbReference type="GO" id="GO:0005789">
    <property type="term" value="C:endoplasmic reticulum membrane"/>
    <property type="evidence" value="ECO:0007669"/>
    <property type="project" value="UniProtKB-SubCell"/>
</dbReference>
<keyword evidence="3 7" id="KW-0812">Transmembrane</keyword>
<feature type="transmembrane region" description="Helical" evidence="7">
    <location>
        <begin position="113"/>
        <end position="132"/>
    </location>
</feature>
<comment type="subcellular location">
    <subcellularLocation>
        <location evidence="1 7">Endoplasmic reticulum membrane</location>
        <topology evidence="1 7">Multi-pass membrane protein</topology>
    </subcellularLocation>
</comment>
<dbReference type="EMBL" id="JWZX01003294">
    <property type="protein sequence ID" value="KOO22273.1"/>
    <property type="molecule type" value="Genomic_DNA"/>
</dbReference>
<evidence type="ECO:0000256" key="7">
    <source>
        <dbReference type="RuleBase" id="RU363059"/>
    </source>
</evidence>
<comment type="caution">
    <text evidence="7">Lacks conserved residue(s) required for the propagation of feature annotation.</text>
</comment>
<dbReference type="AlphaFoldDB" id="A0A0M0J7R7"/>
<keyword evidence="10" id="KW-1185">Reference proteome</keyword>
<evidence type="ECO:0000256" key="1">
    <source>
        <dbReference type="ARBA" id="ARBA00004477"/>
    </source>
</evidence>